<evidence type="ECO:0000313" key="2">
    <source>
        <dbReference type="EMBL" id="PBK91123.1"/>
    </source>
</evidence>
<keyword evidence="3" id="KW-1185">Reference proteome</keyword>
<evidence type="ECO:0000256" key="1">
    <source>
        <dbReference type="SAM" id="MobiDB-lite"/>
    </source>
</evidence>
<dbReference type="Proteomes" id="UP000217790">
    <property type="component" value="Unassembled WGS sequence"/>
</dbReference>
<dbReference type="InParanoid" id="A0A2H3DS87"/>
<protein>
    <submittedName>
        <fullName evidence="2">Uncharacterized protein</fullName>
    </submittedName>
</protein>
<gene>
    <name evidence="2" type="ORF">ARMGADRAFT_287739</name>
</gene>
<name>A0A2H3DS87_ARMGA</name>
<organism evidence="2 3">
    <name type="scientific">Armillaria gallica</name>
    <name type="common">Bulbous honey fungus</name>
    <name type="synonym">Armillaria bulbosa</name>
    <dbReference type="NCBI Taxonomy" id="47427"/>
    <lineage>
        <taxon>Eukaryota</taxon>
        <taxon>Fungi</taxon>
        <taxon>Dikarya</taxon>
        <taxon>Basidiomycota</taxon>
        <taxon>Agaricomycotina</taxon>
        <taxon>Agaricomycetes</taxon>
        <taxon>Agaricomycetidae</taxon>
        <taxon>Agaricales</taxon>
        <taxon>Marasmiineae</taxon>
        <taxon>Physalacriaceae</taxon>
        <taxon>Armillaria</taxon>
    </lineage>
</organism>
<feature type="compositionally biased region" description="Low complexity" evidence="1">
    <location>
        <begin position="7"/>
        <end position="19"/>
    </location>
</feature>
<dbReference type="EMBL" id="KZ293663">
    <property type="protein sequence ID" value="PBK91123.1"/>
    <property type="molecule type" value="Genomic_DNA"/>
</dbReference>
<dbReference type="AlphaFoldDB" id="A0A2H3DS87"/>
<feature type="region of interest" description="Disordered" evidence="1">
    <location>
        <begin position="1"/>
        <end position="30"/>
    </location>
</feature>
<feature type="compositionally biased region" description="Basic residues" evidence="1">
    <location>
        <begin position="20"/>
        <end position="30"/>
    </location>
</feature>
<accession>A0A2H3DS87</accession>
<evidence type="ECO:0000313" key="3">
    <source>
        <dbReference type="Proteomes" id="UP000217790"/>
    </source>
</evidence>
<reference evidence="3" key="1">
    <citation type="journal article" date="2017" name="Nat. Ecol. Evol.">
        <title>Genome expansion and lineage-specific genetic innovations in the forest pathogenic fungi Armillaria.</title>
        <authorList>
            <person name="Sipos G."/>
            <person name="Prasanna A.N."/>
            <person name="Walter M.C."/>
            <person name="O'Connor E."/>
            <person name="Balint B."/>
            <person name="Krizsan K."/>
            <person name="Kiss B."/>
            <person name="Hess J."/>
            <person name="Varga T."/>
            <person name="Slot J."/>
            <person name="Riley R."/>
            <person name="Boka B."/>
            <person name="Rigling D."/>
            <person name="Barry K."/>
            <person name="Lee J."/>
            <person name="Mihaltcheva S."/>
            <person name="LaButti K."/>
            <person name="Lipzen A."/>
            <person name="Waldron R."/>
            <person name="Moloney N.M."/>
            <person name="Sperisen C."/>
            <person name="Kredics L."/>
            <person name="Vagvoelgyi C."/>
            <person name="Patrignani A."/>
            <person name="Fitzpatrick D."/>
            <person name="Nagy I."/>
            <person name="Doyle S."/>
            <person name="Anderson J.B."/>
            <person name="Grigoriev I.V."/>
            <person name="Gueldener U."/>
            <person name="Muensterkoetter M."/>
            <person name="Nagy L.G."/>
        </authorList>
    </citation>
    <scope>NUCLEOTIDE SEQUENCE [LARGE SCALE GENOMIC DNA]</scope>
    <source>
        <strain evidence="3">Ar21-2</strain>
    </source>
</reference>
<sequence>MHESAYTTSSTKPLSSSPSPRHRRFRLGRHGHLSRPAVPLFRSRRRDHNPPTRLLEYNNRPFPPYFFPDDAMAVYFSKTRLSGRSCGQC</sequence>
<proteinExistence type="predicted"/>